<keyword evidence="1" id="KW-0732">Signal</keyword>
<evidence type="ECO:0000313" key="3">
    <source>
        <dbReference type="Proteomes" id="UP000249169"/>
    </source>
</evidence>
<gene>
    <name evidence="2" type="ORF">DL240_11585</name>
</gene>
<reference evidence="2 3" key="1">
    <citation type="submission" date="2018-05" db="EMBL/GenBank/DDBJ databases">
        <title>Lujinxingia marina gen. nov. sp. nov., a new facultative anaerobic member of the class Deltaproteobacteria, and proposal of Lujinxingaceae fam. nov.</title>
        <authorList>
            <person name="Li C.-M."/>
        </authorList>
    </citation>
    <scope>NUCLEOTIDE SEQUENCE [LARGE SCALE GENOMIC DNA]</scope>
    <source>
        <strain evidence="2 3">B210</strain>
    </source>
</reference>
<feature type="signal peptide" evidence="1">
    <location>
        <begin position="1"/>
        <end position="21"/>
    </location>
</feature>
<keyword evidence="3" id="KW-1185">Reference proteome</keyword>
<evidence type="ECO:0000313" key="2">
    <source>
        <dbReference type="EMBL" id="RAL22480.1"/>
    </source>
</evidence>
<name>A0A328C7U4_9DELT</name>
<dbReference type="AlphaFoldDB" id="A0A328C7U4"/>
<organism evidence="2 3">
    <name type="scientific">Lujinxingia litoralis</name>
    <dbReference type="NCBI Taxonomy" id="2211119"/>
    <lineage>
        <taxon>Bacteria</taxon>
        <taxon>Deltaproteobacteria</taxon>
        <taxon>Bradymonadales</taxon>
        <taxon>Lujinxingiaceae</taxon>
        <taxon>Lujinxingia</taxon>
    </lineage>
</organism>
<dbReference type="OrthoDB" id="5534091at2"/>
<dbReference type="Proteomes" id="UP000249169">
    <property type="component" value="Unassembled WGS sequence"/>
</dbReference>
<evidence type="ECO:0000256" key="1">
    <source>
        <dbReference type="SAM" id="SignalP"/>
    </source>
</evidence>
<accession>A0A328C7U4</accession>
<feature type="chain" id="PRO_5016316785" evidence="1">
    <location>
        <begin position="22"/>
        <end position="192"/>
    </location>
</feature>
<sequence length="192" mass="20974">MSRKLPLLLTLTLLLSTLHLGCPPTEGPTAGPNANDAGAEFDALTTHELLARALTKLQLADVPNLHYLCECFPEDLQTESTEACHQDTNAPAADELHECFLDQLTDHPEGDQALHDYLIQTNVLVDQHDACVDAIDTSTCSRDILDSIQSCGLTSVYKLNALNDEAPEAIITYMNDAHNMLLTSPCRDLFSN</sequence>
<proteinExistence type="predicted"/>
<dbReference type="EMBL" id="QHKO01000004">
    <property type="protein sequence ID" value="RAL22480.1"/>
    <property type="molecule type" value="Genomic_DNA"/>
</dbReference>
<protein>
    <submittedName>
        <fullName evidence="2">Uncharacterized protein</fullName>
    </submittedName>
</protein>
<comment type="caution">
    <text evidence="2">The sequence shown here is derived from an EMBL/GenBank/DDBJ whole genome shotgun (WGS) entry which is preliminary data.</text>
</comment>
<dbReference type="RefSeq" id="WP_111730052.1">
    <property type="nucleotide sequence ID" value="NZ_QHKO01000004.1"/>
</dbReference>